<organism evidence="6 7">
    <name type="scientific">Acidithrix ferrooxidans</name>
    <dbReference type="NCBI Taxonomy" id="1280514"/>
    <lineage>
        <taxon>Bacteria</taxon>
        <taxon>Bacillati</taxon>
        <taxon>Actinomycetota</taxon>
        <taxon>Acidimicrobiia</taxon>
        <taxon>Acidimicrobiales</taxon>
        <taxon>Acidimicrobiaceae</taxon>
        <taxon>Acidithrix</taxon>
    </lineage>
</organism>
<reference evidence="6 7" key="1">
    <citation type="submission" date="2015-01" db="EMBL/GenBank/DDBJ databases">
        <title>Draft genome of the acidophilic iron oxidizer Acidithrix ferrooxidans strain Py-F3.</title>
        <authorList>
            <person name="Poehlein A."/>
            <person name="Eisen S."/>
            <person name="Schloemann M."/>
            <person name="Johnson B.D."/>
            <person name="Daniel R."/>
            <person name="Muehling M."/>
        </authorList>
    </citation>
    <scope>NUCLEOTIDE SEQUENCE [LARGE SCALE GENOMIC DNA]</scope>
    <source>
        <strain evidence="6 7">Py-F3</strain>
    </source>
</reference>
<dbReference type="InterPro" id="IPR036890">
    <property type="entry name" value="HATPase_C_sf"/>
</dbReference>
<dbReference type="Gene3D" id="1.20.5.1930">
    <property type="match status" value="1"/>
</dbReference>
<evidence type="ECO:0000256" key="1">
    <source>
        <dbReference type="ARBA" id="ARBA00022679"/>
    </source>
</evidence>
<keyword evidence="2 6" id="KW-0418">Kinase</keyword>
<dbReference type="InterPro" id="IPR029016">
    <property type="entry name" value="GAF-like_dom_sf"/>
</dbReference>
<sequence>MSLSKIKDVSKLRHLLDAVLVVERDLSLTVVLKTLVRESATLVNARYGALGVLDPSGTSLVEFITFGMDETDESKIGDRPKGHGVLGLLISQSQPLRIDELQKHPDSFGFPPLHPRMTSFLGLPIMVGERNFGNLYLTNKIDNSEFDQEDEILAGYLARAAGIAIENARLHSAVADFALRADRERIARELHDEIIQRLFAIGLSLQATIRLVAEEDANERIQGAIDDLDEAIKKIRATIFALETTRTRQQYSFRAQVLALTKELHPVLGFEASVSFTGPIDTMVTNKLATNGLSVLREAISNIAKHSRASQVQISISASNQLVIVVEDNGVGLDPSGSAASKGLKNMAARAFELGGTLELRPSQTLKGACLEWRVPFLQVDDLATQ</sequence>
<dbReference type="SUPFAM" id="SSF55874">
    <property type="entry name" value="ATPase domain of HSP90 chaperone/DNA topoisomerase II/histidine kinase"/>
    <property type="match status" value="1"/>
</dbReference>
<dbReference type="EMBL" id="JXYS01000018">
    <property type="protein sequence ID" value="KJF18331.1"/>
    <property type="molecule type" value="Genomic_DNA"/>
</dbReference>
<dbReference type="AlphaFoldDB" id="A0A0D8HMN4"/>
<name>A0A0D8HMN4_9ACTN</name>
<protein>
    <submittedName>
        <fullName evidence="6">Hypoxia sensor histidine kinase response regulator DosT</fullName>
    </submittedName>
</protein>
<dbReference type="GO" id="GO:0000155">
    <property type="term" value="F:phosphorelay sensor kinase activity"/>
    <property type="evidence" value="ECO:0007669"/>
    <property type="project" value="InterPro"/>
</dbReference>
<evidence type="ECO:0000256" key="3">
    <source>
        <dbReference type="ARBA" id="ARBA00023012"/>
    </source>
</evidence>
<evidence type="ECO:0000256" key="2">
    <source>
        <dbReference type="ARBA" id="ARBA00022777"/>
    </source>
</evidence>
<dbReference type="Proteomes" id="UP000032360">
    <property type="component" value="Unassembled WGS sequence"/>
</dbReference>
<keyword evidence="7" id="KW-1185">Reference proteome</keyword>
<dbReference type="STRING" id="1280514.AXFE_07190"/>
<dbReference type="GO" id="GO:0016020">
    <property type="term" value="C:membrane"/>
    <property type="evidence" value="ECO:0007669"/>
    <property type="project" value="InterPro"/>
</dbReference>
<dbReference type="InterPro" id="IPR011712">
    <property type="entry name" value="Sig_transdc_His_kin_sub3_dim/P"/>
</dbReference>
<dbReference type="Pfam" id="PF07730">
    <property type="entry name" value="HisKA_3"/>
    <property type="match status" value="1"/>
</dbReference>
<dbReference type="CDD" id="cd16917">
    <property type="entry name" value="HATPase_UhpB-NarQ-NarX-like"/>
    <property type="match status" value="1"/>
</dbReference>
<keyword evidence="3" id="KW-0902">Two-component regulatory system</keyword>
<dbReference type="PANTHER" id="PTHR24421">
    <property type="entry name" value="NITRATE/NITRITE SENSOR PROTEIN NARX-RELATED"/>
    <property type="match status" value="1"/>
</dbReference>
<proteinExistence type="predicted"/>
<accession>A0A0D8HMN4</accession>
<evidence type="ECO:0000259" key="5">
    <source>
        <dbReference type="SMART" id="SM00387"/>
    </source>
</evidence>
<dbReference type="InterPro" id="IPR050482">
    <property type="entry name" value="Sensor_HK_TwoCompSys"/>
</dbReference>
<evidence type="ECO:0000259" key="4">
    <source>
        <dbReference type="SMART" id="SM00065"/>
    </source>
</evidence>
<dbReference type="InterPro" id="IPR003018">
    <property type="entry name" value="GAF"/>
</dbReference>
<dbReference type="SMART" id="SM00387">
    <property type="entry name" value="HATPase_c"/>
    <property type="match status" value="1"/>
</dbReference>
<dbReference type="Pfam" id="PF13185">
    <property type="entry name" value="GAF_2"/>
    <property type="match status" value="1"/>
</dbReference>
<dbReference type="PANTHER" id="PTHR24421:SF56">
    <property type="entry name" value="OXYGEN SENSOR HISTIDINE KINASE RESPONSE REGULATOR DOST"/>
    <property type="match status" value="1"/>
</dbReference>
<evidence type="ECO:0000313" key="6">
    <source>
        <dbReference type="EMBL" id="KJF18331.1"/>
    </source>
</evidence>
<dbReference type="SMART" id="SM00065">
    <property type="entry name" value="GAF"/>
    <property type="match status" value="1"/>
</dbReference>
<dbReference type="SUPFAM" id="SSF55781">
    <property type="entry name" value="GAF domain-like"/>
    <property type="match status" value="1"/>
</dbReference>
<feature type="domain" description="GAF" evidence="4">
    <location>
        <begin position="27"/>
        <end position="175"/>
    </location>
</feature>
<gene>
    <name evidence="6" type="primary">dosT</name>
    <name evidence="6" type="ORF">AXFE_07190</name>
</gene>
<comment type="caution">
    <text evidence="6">The sequence shown here is derived from an EMBL/GenBank/DDBJ whole genome shotgun (WGS) entry which is preliminary data.</text>
</comment>
<dbReference type="Gene3D" id="3.30.450.40">
    <property type="match status" value="1"/>
</dbReference>
<dbReference type="OrthoDB" id="5241249at2"/>
<dbReference type="GO" id="GO:0046983">
    <property type="term" value="F:protein dimerization activity"/>
    <property type="evidence" value="ECO:0007669"/>
    <property type="project" value="InterPro"/>
</dbReference>
<dbReference type="InterPro" id="IPR003594">
    <property type="entry name" value="HATPase_dom"/>
</dbReference>
<keyword evidence="1" id="KW-0808">Transferase</keyword>
<dbReference type="Pfam" id="PF02518">
    <property type="entry name" value="HATPase_c"/>
    <property type="match status" value="1"/>
</dbReference>
<evidence type="ECO:0000313" key="7">
    <source>
        <dbReference type="Proteomes" id="UP000032360"/>
    </source>
</evidence>
<feature type="domain" description="Histidine kinase/HSP90-like ATPase" evidence="5">
    <location>
        <begin position="288"/>
        <end position="379"/>
    </location>
</feature>
<dbReference type="Gene3D" id="3.30.565.10">
    <property type="entry name" value="Histidine kinase-like ATPase, C-terminal domain"/>
    <property type="match status" value="1"/>
</dbReference>
<dbReference type="RefSeq" id="WP_052604488.1">
    <property type="nucleotide sequence ID" value="NZ_JXYS01000018.1"/>
</dbReference>